<reference evidence="2" key="1">
    <citation type="journal article" date="2020" name="Cell">
        <title>Large-Scale Comparative Analyses of Tick Genomes Elucidate Their Genetic Diversity and Vector Capacities.</title>
        <authorList>
            <consortium name="Tick Genome and Microbiome Consortium (TIGMIC)"/>
            <person name="Jia N."/>
            <person name="Wang J."/>
            <person name="Shi W."/>
            <person name="Du L."/>
            <person name="Sun Y."/>
            <person name="Zhan W."/>
            <person name="Jiang J.F."/>
            <person name="Wang Q."/>
            <person name="Zhang B."/>
            <person name="Ji P."/>
            <person name="Bell-Sakyi L."/>
            <person name="Cui X.M."/>
            <person name="Yuan T.T."/>
            <person name="Jiang B.G."/>
            <person name="Yang W.F."/>
            <person name="Lam T.T."/>
            <person name="Chang Q.C."/>
            <person name="Ding S.J."/>
            <person name="Wang X.J."/>
            <person name="Zhu J.G."/>
            <person name="Ruan X.D."/>
            <person name="Zhao L."/>
            <person name="Wei J.T."/>
            <person name="Ye R.Z."/>
            <person name="Que T.C."/>
            <person name="Du C.H."/>
            <person name="Zhou Y.H."/>
            <person name="Cheng J.X."/>
            <person name="Dai P.F."/>
            <person name="Guo W.B."/>
            <person name="Han X.H."/>
            <person name="Huang E.J."/>
            <person name="Li L.F."/>
            <person name="Wei W."/>
            <person name="Gao Y.C."/>
            <person name="Liu J.Z."/>
            <person name="Shao H.Z."/>
            <person name="Wang X."/>
            <person name="Wang C.C."/>
            <person name="Yang T.C."/>
            <person name="Huo Q.B."/>
            <person name="Li W."/>
            <person name="Chen H.Y."/>
            <person name="Chen S.E."/>
            <person name="Zhou L.G."/>
            <person name="Ni X.B."/>
            <person name="Tian J.H."/>
            <person name="Sheng Y."/>
            <person name="Liu T."/>
            <person name="Pan Y.S."/>
            <person name="Xia L.Y."/>
            <person name="Li J."/>
            <person name="Zhao F."/>
            <person name="Cao W.C."/>
        </authorList>
    </citation>
    <scope>NUCLEOTIDE SEQUENCE</scope>
    <source>
        <strain evidence="2">Rmic-2018</strain>
    </source>
</reference>
<dbReference type="AlphaFoldDB" id="A0A9J6E5F1"/>
<evidence type="ECO:0000313" key="3">
    <source>
        <dbReference type="Proteomes" id="UP000821866"/>
    </source>
</evidence>
<gene>
    <name evidence="2" type="ORF">HPB51_025172</name>
</gene>
<reference evidence="2" key="2">
    <citation type="submission" date="2021-09" db="EMBL/GenBank/DDBJ databases">
        <authorList>
            <person name="Jia N."/>
            <person name="Wang J."/>
            <person name="Shi W."/>
            <person name="Du L."/>
            <person name="Sun Y."/>
            <person name="Zhan W."/>
            <person name="Jiang J."/>
            <person name="Wang Q."/>
            <person name="Zhang B."/>
            <person name="Ji P."/>
            <person name="Sakyi L.B."/>
            <person name="Cui X."/>
            <person name="Yuan T."/>
            <person name="Jiang B."/>
            <person name="Yang W."/>
            <person name="Lam T.T.-Y."/>
            <person name="Chang Q."/>
            <person name="Ding S."/>
            <person name="Wang X."/>
            <person name="Zhu J."/>
            <person name="Ruan X."/>
            <person name="Zhao L."/>
            <person name="Wei J."/>
            <person name="Que T."/>
            <person name="Du C."/>
            <person name="Cheng J."/>
            <person name="Dai P."/>
            <person name="Han X."/>
            <person name="Huang E."/>
            <person name="Gao Y."/>
            <person name="Liu J."/>
            <person name="Shao H."/>
            <person name="Ye R."/>
            <person name="Li L."/>
            <person name="Wei W."/>
            <person name="Wang X."/>
            <person name="Wang C."/>
            <person name="Huo Q."/>
            <person name="Li W."/>
            <person name="Guo W."/>
            <person name="Chen H."/>
            <person name="Chen S."/>
            <person name="Zhou L."/>
            <person name="Zhou L."/>
            <person name="Ni X."/>
            <person name="Tian J."/>
            <person name="Zhou Y."/>
            <person name="Sheng Y."/>
            <person name="Liu T."/>
            <person name="Pan Y."/>
            <person name="Xia L."/>
            <person name="Li J."/>
            <person name="Zhao F."/>
            <person name="Cao W."/>
        </authorList>
    </citation>
    <scope>NUCLEOTIDE SEQUENCE</scope>
    <source>
        <strain evidence="2">Rmic-2018</strain>
        <tissue evidence="2">Larvae</tissue>
    </source>
</reference>
<dbReference type="EMBL" id="JABSTU010000006">
    <property type="protein sequence ID" value="KAH8029304.1"/>
    <property type="molecule type" value="Genomic_DNA"/>
</dbReference>
<protein>
    <submittedName>
        <fullName evidence="2">Uncharacterized protein</fullName>
    </submittedName>
</protein>
<sequence length="233" mass="25211">MPCCAIRPGNDNRESGFADTTQVSNMHKHLIVSEFDRDVPGSLNTARANLQKTTSRPAPILEPMHELLVSLVPKPLVGAFEDVSEAAVKVEPVQDVVGRPYRGTRATPRAAKVPRDVKVVDHWPGHRARPTASQRQAVRGSGIAYADEARKPNSPSKPPAGADPEVISPSSGTLEPVQESGFSAESCEPPFMASVFGADFATGSVLRFLRSGYARPQKPEASDVKPESYFRVW</sequence>
<feature type="region of interest" description="Disordered" evidence="1">
    <location>
        <begin position="145"/>
        <end position="185"/>
    </location>
</feature>
<dbReference type="Proteomes" id="UP000821866">
    <property type="component" value="Chromosome 4"/>
</dbReference>
<comment type="caution">
    <text evidence="2">The sequence shown here is derived from an EMBL/GenBank/DDBJ whole genome shotgun (WGS) entry which is preliminary data.</text>
</comment>
<evidence type="ECO:0000313" key="2">
    <source>
        <dbReference type="EMBL" id="KAH8029304.1"/>
    </source>
</evidence>
<organism evidence="2 3">
    <name type="scientific">Rhipicephalus microplus</name>
    <name type="common">Cattle tick</name>
    <name type="synonym">Boophilus microplus</name>
    <dbReference type="NCBI Taxonomy" id="6941"/>
    <lineage>
        <taxon>Eukaryota</taxon>
        <taxon>Metazoa</taxon>
        <taxon>Ecdysozoa</taxon>
        <taxon>Arthropoda</taxon>
        <taxon>Chelicerata</taxon>
        <taxon>Arachnida</taxon>
        <taxon>Acari</taxon>
        <taxon>Parasitiformes</taxon>
        <taxon>Ixodida</taxon>
        <taxon>Ixodoidea</taxon>
        <taxon>Ixodidae</taxon>
        <taxon>Rhipicephalinae</taxon>
        <taxon>Rhipicephalus</taxon>
        <taxon>Boophilus</taxon>
    </lineage>
</organism>
<keyword evidence="3" id="KW-1185">Reference proteome</keyword>
<evidence type="ECO:0000256" key="1">
    <source>
        <dbReference type="SAM" id="MobiDB-lite"/>
    </source>
</evidence>
<proteinExistence type="predicted"/>
<name>A0A9J6E5F1_RHIMP</name>
<accession>A0A9J6E5F1</accession>